<gene>
    <name evidence="11" type="ORF">F0U60_50105</name>
</gene>
<name>A0ABY9X7P5_9BACT</name>
<keyword evidence="8" id="KW-0472">Membrane</keyword>
<dbReference type="SUPFAM" id="SSF55874">
    <property type="entry name" value="ATPase domain of HSP90 chaperone/DNA topoisomerase II/histidine kinase"/>
    <property type="match status" value="1"/>
</dbReference>
<evidence type="ECO:0000256" key="4">
    <source>
        <dbReference type="ARBA" id="ARBA00022741"/>
    </source>
</evidence>
<dbReference type="EMBL" id="CP043494">
    <property type="protein sequence ID" value="WNG51391.1"/>
    <property type="molecule type" value="Genomic_DNA"/>
</dbReference>
<dbReference type="SMART" id="SM00091">
    <property type="entry name" value="PAS"/>
    <property type="match status" value="1"/>
</dbReference>
<keyword evidence="8" id="KW-0812">Transmembrane</keyword>
<evidence type="ECO:0000313" key="12">
    <source>
        <dbReference type="Proteomes" id="UP001611383"/>
    </source>
</evidence>
<dbReference type="InterPro" id="IPR000700">
    <property type="entry name" value="PAS-assoc_C"/>
</dbReference>
<dbReference type="InterPro" id="IPR005467">
    <property type="entry name" value="His_kinase_dom"/>
</dbReference>
<dbReference type="Gene3D" id="1.10.287.130">
    <property type="match status" value="1"/>
</dbReference>
<dbReference type="InterPro" id="IPR013656">
    <property type="entry name" value="PAS_4"/>
</dbReference>
<dbReference type="PROSITE" id="PS50109">
    <property type="entry name" value="HIS_KIN"/>
    <property type="match status" value="1"/>
</dbReference>
<dbReference type="CDD" id="cd00130">
    <property type="entry name" value="PAS"/>
    <property type="match status" value="1"/>
</dbReference>
<evidence type="ECO:0000256" key="6">
    <source>
        <dbReference type="ARBA" id="ARBA00022840"/>
    </source>
</evidence>
<keyword evidence="12" id="KW-1185">Reference proteome</keyword>
<proteinExistence type="predicted"/>
<evidence type="ECO:0000313" key="11">
    <source>
        <dbReference type="EMBL" id="WNG51391.1"/>
    </source>
</evidence>
<sequence>MSSALEQLGAWFQERLDGALSESLRRAHAIELSRARMLVGVCWLLLGCCSLFLGLVQLTEYAGSLTVLGAVCTACILVSLALLRWGTSTRPSALLLCSMLTGAVIFSTFRMGSLAMATHAASMLLPVLSAYLLGWRLGLFFTLLSMLNAVLYPLYAGASYGGSDWLFSCFGAVFLLCGWVVSGLFLSSRIEAHAASERALKTLRDSESELASLIESTDDIVCSVDLDGRLIISNKAARAYFRRRFGKNLPRGEFIYAWLPLARQVRWKEWLAQARTGQQVREEMVIPPIEGVSSTVETTISPVLSEEGKVVKLTVFVRDITERKAAEARLSELHRGLVDASRLAGMAEVATGVLHNVGNTLNSVNVSANLLGERLRGMRVAGLEKGVRLLREHEADPGTFLTSDPRGRTLPAYLESATAQLVKERDAILAELRTLSDGVEHIRTVVGMQQQYARFSGVVEKVSLPELLDGALRLQATAFQRLHIEVRREYAAVPPVWVDRHKLFQILLNLLSNARHAMQESGRADPCLTIRVEPGGEGRLRISVVDNGVGIAPENLPRLFTHGFTTKKDGHGFGLHTSALAAEELGGVLSCESPGRGQGATFTLELPLQTLAAAASG</sequence>
<dbReference type="Gene3D" id="3.30.565.10">
    <property type="entry name" value="Histidine kinase-like ATPase, C-terminal domain"/>
    <property type="match status" value="1"/>
</dbReference>
<feature type="domain" description="PAC" evidence="10">
    <location>
        <begin position="279"/>
        <end position="332"/>
    </location>
</feature>
<keyword evidence="6" id="KW-0067">ATP-binding</keyword>
<organism evidence="11 12">
    <name type="scientific">Archangium minus</name>
    <dbReference type="NCBI Taxonomy" id="83450"/>
    <lineage>
        <taxon>Bacteria</taxon>
        <taxon>Pseudomonadati</taxon>
        <taxon>Myxococcota</taxon>
        <taxon>Myxococcia</taxon>
        <taxon>Myxococcales</taxon>
        <taxon>Cystobacterineae</taxon>
        <taxon>Archangiaceae</taxon>
        <taxon>Archangium</taxon>
    </lineage>
</organism>
<feature type="domain" description="Histidine kinase" evidence="9">
    <location>
        <begin position="428"/>
        <end position="610"/>
    </location>
</feature>
<dbReference type="RefSeq" id="WP_395811603.1">
    <property type="nucleotide sequence ID" value="NZ_CP043494.1"/>
</dbReference>
<keyword evidence="5" id="KW-0418">Kinase</keyword>
<evidence type="ECO:0000256" key="7">
    <source>
        <dbReference type="ARBA" id="ARBA00023012"/>
    </source>
</evidence>
<dbReference type="InterPro" id="IPR004358">
    <property type="entry name" value="Sig_transdc_His_kin-like_C"/>
</dbReference>
<dbReference type="PANTHER" id="PTHR43065:SF46">
    <property type="entry name" value="C4-DICARBOXYLATE TRANSPORT SENSOR PROTEIN DCTB"/>
    <property type="match status" value="1"/>
</dbReference>
<dbReference type="PANTHER" id="PTHR43065">
    <property type="entry name" value="SENSOR HISTIDINE KINASE"/>
    <property type="match status" value="1"/>
</dbReference>
<keyword evidence="8" id="KW-1133">Transmembrane helix</keyword>
<dbReference type="SMART" id="SM00387">
    <property type="entry name" value="HATPase_c"/>
    <property type="match status" value="1"/>
</dbReference>
<evidence type="ECO:0000256" key="3">
    <source>
        <dbReference type="ARBA" id="ARBA00022679"/>
    </source>
</evidence>
<dbReference type="Proteomes" id="UP001611383">
    <property type="component" value="Chromosome"/>
</dbReference>
<evidence type="ECO:0000256" key="1">
    <source>
        <dbReference type="ARBA" id="ARBA00000085"/>
    </source>
</evidence>
<protein>
    <recommendedName>
        <fullName evidence="2">histidine kinase</fullName>
        <ecNumber evidence="2">2.7.13.3</ecNumber>
    </recommendedName>
</protein>
<comment type="catalytic activity">
    <reaction evidence="1">
        <text>ATP + protein L-histidine = ADP + protein N-phospho-L-histidine.</text>
        <dbReference type="EC" id="2.7.13.3"/>
    </reaction>
</comment>
<dbReference type="PRINTS" id="PR00344">
    <property type="entry name" value="BCTRLSENSOR"/>
</dbReference>
<dbReference type="InterPro" id="IPR036890">
    <property type="entry name" value="HATPase_C_sf"/>
</dbReference>
<feature type="transmembrane region" description="Helical" evidence="8">
    <location>
        <begin position="165"/>
        <end position="186"/>
    </location>
</feature>
<dbReference type="InterPro" id="IPR000014">
    <property type="entry name" value="PAS"/>
</dbReference>
<dbReference type="InterPro" id="IPR003594">
    <property type="entry name" value="HATPase_dom"/>
</dbReference>
<dbReference type="Pfam" id="PF02518">
    <property type="entry name" value="HATPase_c"/>
    <property type="match status" value="1"/>
</dbReference>
<accession>A0ABY9X7P5</accession>
<dbReference type="EC" id="2.7.13.3" evidence="2"/>
<keyword evidence="4" id="KW-0547">Nucleotide-binding</keyword>
<feature type="transmembrane region" description="Helical" evidence="8">
    <location>
        <begin position="95"/>
        <end position="117"/>
    </location>
</feature>
<feature type="transmembrane region" description="Helical" evidence="8">
    <location>
        <begin position="35"/>
        <end position="55"/>
    </location>
</feature>
<dbReference type="Pfam" id="PF08448">
    <property type="entry name" value="PAS_4"/>
    <property type="match status" value="1"/>
</dbReference>
<feature type="transmembrane region" description="Helical" evidence="8">
    <location>
        <begin position="137"/>
        <end position="158"/>
    </location>
</feature>
<dbReference type="InterPro" id="IPR035965">
    <property type="entry name" value="PAS-like_dom_sf"/>
</dbReference>
<evidence type="ECO:0000259" key="10">
    <source>
        <dbReference type="PROSITE" id="PS50113"/>
    </source>
</evidence>
<evidence type="ECO:0000256" key="8">
    <source>
        <dbReference type="SAM" id="Phobius"/>
    </source>
</evidence>
<evidence type="ECO:0000256" key="5">
    <source>
        <dbReference type="ARBA" id="ARBA00022777"/>
    </source>
</evidence>
<dbReference type="Gene3D" id="3.30.450.20">
    <property type="entry name" value="PAS domain"/>
    <property type="match status" value="1"/>
</dbReference>
<keyword evidence="7" id="KW-0902">Two-component regulatory system</keyword>
<keyword evidence="3" id="KW-0808">Transferase</keyword>
<feature type="transmembrane region" description="Helical" evidence="8">
    <location>
        <begin position="61"/>
        <end position="83"/>
    </location>
</feature>
<dbReference type="PROSITE" id="PS50113">
    <property type="entry name" value="PAC"/>
    <property type="match status" value="1"/>
</dbReference>
<dbReference type="SUPFAM" id="SSF55785">
    <property type="entry name" value="PYP-like sensor domain (PAS domain)"/>
    <property type="match status" value="1"/>
</dbReference>
<reference evidence="11 12" key="1">
    <citation type="submission" date="2019-08" db="EMBL/GenBank/DDBJ databases">
        <title>Archangium and Cystobacter genomes.</title>
        <authorList>
            <person name="Chen I.-C.K."/>
            <person name="Wielgoss S."/>
        </authorList>
    </citation>
    <scope>NUCLEOTIDE SEQUENCE [LARGE SCALE GENOMIC DNA]</scope>
    <source>
        <strain evidence="11 12">Cbm 6</strain>
    </source>
</reference>
<evidence type="ECO:0000259" key="9">
    <source>
        <dbReference type="PROSITE" id="PS50109"/>
    </source>
</evidence>
<evidence type="ECO:0000256" key="2">
    <source>
        <dbReference type="ARBA" id="ARBA00012438"/>
    </source>
</evidence>